<evidence type="ECO:0000313" key="3">
    <source>
        <dbReference type="Proteomes" id="UP001372338"/>
    </source>
</evidence>
<dbReference type="EMBL" id="JAYWIO010000002">
    <property type="protein sequence ID" value="KAK7281536.1"/>
    <property type="molecule type" value="Genomic_DNA"/>
</dbReference>
<dbReference type="Proteomes" id="UP001372338">
    <property type="component" value="Unassembled WGS sequence"/>
</dbReference>
<keyword evidence="1" id="KW-0812">Transmembrane</keyword>
<organism evidence="2 3">
    <name type="scientific">Crotalaria pallida</name>
    <name type="common">Smooth rattlebox</name>
    <name type="synonym">Crotalaria striata</name>
    <dbReference type="NCBI Taxonomy" id="3830"/>
    <lineage>
        <taxon>Eukaryota</taxon>
        <taxon>Viridiplantae</taxon>
        <taxon>Streptophyta</taxon>
        <taxon>Embryophyta</taxon>
        <taxon>Tracheophyta</taxon>
        <taxon>Spermatophyta</taxon>
        <taxon>Magnoliopsida</taxon>
        <taxon>eudicotyledons</taxon>
        <taxon>Gunneridae</taxon>
        <taxon>Pentapetalae</taxon>
        <taxon>rosids</taxon>
        <taxon>fabids</taxon>
        <taxon>Fabales</taxon>
        <taxon>Fabaceae</taxon>
        <taxon>Papilionoideae</taxon>
        <taxon>50 kb inversion clade</taxon>
        <taxon>genistoids sensu lato</taxon>
        <taxon>core genistoids</taxon>
        <taxon>Crotalarieae</taxon>
        <taxon>Crotalaria</taxon>
    </lineage>
</organism>
<keyword evidence="1" id="KW-1133">Transmembrane helix</keyword>
<proteinExistence type="predicted"/>
<reference evidence="2 3" key="1">
    <citation type="submission" date="2024-01" db="EMBL/GenBank/DDBJ databases">
        <title>The genomes of 5 underutilized Papilionoideae crops provide insights into root nodulation and disease resistanc.</title>
        <authorList>
            <person name="Yuan L."/>
        </authorList>
    </citation>
    <scope>NUCLEOTIDE SEQUENCE [LARGE SCALE GENOMIC DNA]</scope>
    <source>
        <strain evidence="2">ZHUSHIDOU_FW_LH</strain>
        <tissue evidence="2">Leaf</tissue>
    </source>
</reference>
<gene>
    <name evidence="2" type="ORF">RIF29_09621</name>
</gene>
<keyword evidence="1" id="KW-0472">Membrane</keyword>
<feature type="transmembrane region" description="Helical" evidence="1">
    <location>
        <begin position="82"/>
        <end position="101"/>
    </location>
</feature>
<evidence type="ECO:0000313" key="2">
    <source>
        <dbReference type="EMBL" id="KAK7281536.1"/>
    </source>
</evidence>
<keyword evidence="3" id="KW-1185">Reference proteome</keyword>
<accession>A0AAN9FUK6</accession>
<sequence>MSHWLPTTSADGGHNNEVLEAQRSGRLTLTLQPEIAKKLLLEDLSHNSFPHNRKLRVFRGRGGVGTLPRANGRTSSAIKTQISVFHPALILCSSLLLGFFLL</sequence>
<dbReference type="AlphaFoldDB" id="A0AAN9FUK6"/>
<evidence type="ECO:0000256" key="1">
    <source>
        <dbReference type="SAM" id="Phobius"/>
    </source>
</evidence>
<comment type="caution">
    <text evidence="2">The sequence shown here is derived from an EMBL/GenBank/DDBJ whole genome shotgun (WGS) entry which is preliminary data.</text>
</comment>
<name>A0AAN9FUK6_CROPI</name>
<protein>
    <submittedName>
        <fullName evidence="2">Uncharacterized protein</fullName>
    </submittedName>
</protein>